<evidence type="ECO:0000313" key="3">
    <source>
        <dbReference type="Proteomes" id="UP000230423"/>
    </source>
</evidence>
<dbReference type="PANTHER" id="PTHR15271">
    <property type="entry name" value="CHROMATIN ASSEMBLY FACTOR 1 SUBUNIT B"/>
    <property type="match status" value="1"/>
</dbReference>
<gene>
    <name evidence="2" type="ORF">TELCIR_17832</name>
</gene>
<dbReference type="InterPro" id="IPR045145">
    <property type="entry name" value="PTHR15271"/>
</dbReference>
<protein>
    <submittedName>
        <fullName evidence="2">WD domain, G-beta repeat protein</fullName>
    </submittedName>
</protein>
<dbReference type="OrthoDB" id="71227at2759"/>
<dbReference type="EMBL" id="KZ355019">
    <property type="protein sequence ID" value="PIO60666.1"/>
    <property type="molecule type" value="Genomic_DNA"/>
</dbReference>
<dbReference type="Gene3D" id="2.130.10.10">
    <property type="entry name" value="YVTN repeat-like/Quinoprotein amine dehydrogenase"/>
    <property type="match status" value="1"/>
</dbReference>
<dbReference type="GO" id="GO:0033186">
    <property type="term" value="C:CAF-1 complex"/>
    <property type="evidence" value="ECO:0007669"/>
    <property type="project" value="TreeGrafter"/>
</dbReference>
<dbReference type="Proteomes" id="UP000230423">
    <property type="component" value="Unassembled WGS sequence"/>
</dbReference>
<dbReference type="PANTHER" id="PTHR15271:SF4">
    <property type="entry name" value="CHROMATIN ASSEMBLY FACTOR 1 SUBUNIT B"/>
    <property type="match status" value="1"/>
</dbReference>
<accession>A0A2G9TRN6</accession>
<dbReference type="GO" id="GO:0005634">
    <property type="term" value="C:nucleus"/>
    <property type="evidence" value="ECO:0007669"/>
    <property type="project" value="TreeGrafter"/>
</dbReference>
<dbReference type="GO" id="GO:0006334">
    <property type="term" value="P:nucleosome assembly"/>
    <property type="evidence" value="ECO:0007669"/>
    <property type="project" value="TreeGrafter"/>
</dbReference>
<name>A0A2G9TRN6_TELCI</name>
<dbReference type="InterPro" id="IPR001680">
    <property type="entry name" value="WD40_rpt"/>
</dbReference>
<evidence type="ECO:0000256" key="1">
    <source>
        <dbReference type="PROSITE-ProRule" id="PRU00221"/>
    </source>
</evidence>
<feature type="repeat" description="WD" evidence="1">
    <location>
        <begin position="40"/>
        <end position="81"/>
    </location>
</feature>
<keyword evidence="1" id="KW-0853">WD repeat</keyword>
<dbReference type="InterPro" id="IPR036322">
    <property type="entry name" value="WD40_repeat_dom_sf"/>
</dbReference>
<dbReference type="GO" id="GO:0006335">
    <property type="term" value="P:DNA replication-dependent chromatin assembly"/>
    <property type="evidence" value="ECO:0007669"/>
    <property type="project" value="InterPro"/>
</dbReference>
<proteinExistence type="predicted"/>
<dbReference type="InterPro" id="IPR015943">
    <property type="entry name" value="WD40/YVTN_repeat-like_dom_sf"/>
</dbReference>
<dbReference type="SUPFAM" id="SSF50978">
    <property type="entry name" value="WD40 repeat-like"/>
    <property type="match status" value="1"/>
</dbReference>
<keyword evidence="3" id="KW-1185">Reference proteome</keyword>
<dbReference type="PROSITE" id="PS50082">
    <property type="entry name" value="WD_REPEATS_2"/>
    <property type="match status" value="1"/>
</dbReference>
<organism evidence="2 3">
    <name type="scientific">Teladorsagia circumcincta</name>
    <name type="common">Brown stomach worm</name>
    <name type="synonym">Ostertagia circumcincta</name>
    <dbReference type="NCBI Taxonomy" id="45464"/>
    <lineage>
        <taxon>Eukaryota</taxon>
        <taxon>Metazoa</taxon>
        <taxon>Ecdysozoa</taxon>
        <taxon>Nematoda</taxon>
        <taxon>Chromadorea</taxon>
        <taxon>Rhabditida</taxon>
        <taxon>Rhabditina</taxon>
        <taxon>Rhabditomorpha</taxon>
        <taxon>Strongyloidea</taxon>
        <taxon>Trichostrongylidae</taxon>
        <taxon>Teladorsagia</taxon>
    </lineage>
</organism>
<sequence length="146" mass="16054">MVNFLASGDSDGRIAVWQLSDTPNIAPAIDDLPPNKENWILNHDSEVTSVAWSPDGKLLASVSNDESLLVHDVTSVNFLASGDSDGRIAVWQLSDTPNLAPAIDDLPPNKENWHAKAAQRKSTPFRFFWVVDGEYCQSDEFASSIR</sequence>
<dbReference type="Pfam" id="PF00400">
    <property type="entry name" value="WD40"/>
    <property type="match status" value="1"/>
</dbReference>
<dbReference type="SMART" id="SM00320">
    <property type="entry name" value="WD40"/>
    <property type="match status" value="1"/>
</dbReference>
<evidence type="ECO:0000313" key="2">
    <source>
        <dbReference type="EMBL" id="PIO60666.1"/>
    </source>
</evidence>
<dbReference type="AlphaFoldDB" id="A0A2G9TRN6"/>
<reference evidence="2 3" key="1">
    <citation type="submission" date="2015-09" db="EMBL/GenBank/DDBJ databases">
        <title>Draft genome of the parasitic nematode Teladorsagia circumcincta isolate WARC Sus (inbred).</title>
        <authorList>
            <person name="Mitreva M."/>
        </authorList>
    </citation>
    <scope>NUCLEOTIDE SEQUENCE [LARGE SCALE GENOMIC DNA]</scope>
    <source>
        <strain evidence="2 3">S</strain>
    </source>
</reference>
<dbReference type="PROSITE" id="PS50294">
    <property type="entry name" value="WD_REPEATS_REGION"/>
    <property type="match status" value="1"/>
</dbReference>